<dbReference type="STRING" id="324925.Ppha_0440"/>
<evidence type="ECO:0000256" key="1">
    <source>
        <dbReference type="SAM" id="Phobius"/>
    </source>
</evidence>
<keyword evidence="1" id="KW-0812">Transmembrane</keyword>
<feature type="transmembrane region" description="Helical" evidence="1">
    <location>
        <begin position="57"/>
        <end position="78"/>
    </location>
</feature>
<keyword evidence="3" id="KW-1185">Reference proteome</keyword>
<dbReference type="Proteomes" id="UP000002724">
    <property type="component" value="Chromosome"/>
</dbReference>
<gene>
    <name evidence="2" type="ordered locus">Ppha_0440</name>
</gene>
<sequence length="127" mass="14289">MKKCDENIEARVVETMALLDELQPLEVHHLFRVRLMERVEREFGEGARVRRGDRLDFRLAFMALLLVVNLGSALVSVFDGNRQVTGGAVSELLDSQNDDYSSQEFAYYEQTAATTSPATETGGEEYP</sequence>
<reference evidence="2 3" key="1">
    <citation type="submission" date="2008-06" db="EMBL/GenBank/DDBJ databases">
        <title>Complete sequence of Pelodictyon phaeoclathratiforme BU-1.</title>
        <authorList>
            <consortium name="US DOE Joint Genome Institute"/>
            <person name="Lucas S."/>
            <person name="Copeland A."/>
            <person name="Lapidus A."/>
            <person name="Glavina del Rio T."/>
            <person name="Dalin E."/>
            <person name="Tice H."/>
            <person name="Bruce D."/>
            <person name="Goodwin L."/>
            <person name="Pitluck S."/>
            <person name="Schmutz J."/>
            <person name="Larimer F."/>
            <person name="Land M."/>
            <person name="Hauser L."/>
            <person name="Kyrpides N."/>
            <person name="Mikhailova N."/>
            <person name="Liu Z."/>
            <person name="Li T."/>
            <person name="Zhao F."/>
            <person name="Overmann J."/>
            <person name="Bryant D.A."/>
            <person name="Richardson P."/>
        </authorList>
    </citation>
    <scope>NUCLEOTIDE SEQUENCE [LARGE SCALE GENOMIC DNA]</scope>
    <source>
        <strain evidence="3">DSM 5477 / BU-1</strain>
    </source>
</reference>
<dbReference type="KEGG" id="pph:Ppha_0440"/>
<accession>B4SCT2</accession>
<evidence type="ECO:0000313" key="2">
    <source>
        <dbReference type="EMBL" id="ACF42766.1"/>
    </source>
</evidence>
<keyword evidence="1" id="KW-1133">Transmembrane helix</keyword>
<dbReference type="EMBL" id="CP001110">
    <property type="protein sequence ID" value="ACF42766.1"/>
    <property type="molecule type" value="Genomic_DNA"/>
</dbReference>
<proteinExistence type="predicted"/>
<keyword evidence="1" id="KW-0472">Membrane</keyword>
<dbReference type="AlphaFoldDB" id="B4SCT2"/>
<protein>
    <recommendedName>
        <fullName evidence="4">Transmembrane protein</fullName>
    </recommendedName>
</protein>
<organism evidence="2 3">
    <name type="scientific">Pelodictyon phaeoclathratiforme (strain DSM 5477 / BU-1)</name>
    <dbReference type="NCBI Taxonomy" id="324925"/>
    <lineage>
        <taxon>Bacteria</taxon>
        <taxon>Pseudomonadati</taxon>
        <taxon>Chlorobiota</taxon>
        <taxon>Chlorobiia</taxon>
        <taxon>Chlorobiales</taxon>
        <taxon>Chlorobiaceae</taxon>
        <taxon>Chlorobium/Pelodictyon group</taxon>
        <taxon>Pelodictyon</taxon>
    </lineage>
</organism>
<dbReference type="RefSeq" id="WP_012507261.1">
    <property type="nucleotide sequence ID" value="NC_011060.1"/>
</dbReference>
<dbReference type="HOGENOM" id="CLU_159993_0_0_10"/>
<dbReference type="OrthoDB" id="598126at2"/>
<name>B4SCT2_PELPB</name>
<evidence type="ECO:0000313" key="3">
    <source>
        <dbReference type="Proteomes" id="UP000002724"/>
    </source>
</evidence>
<evidence type="ECO:0008006" key="4">
    <source>
        <dbReference type="Google" id="ProtNLM"/>
    </source>
</evidence>